<evidence type="ECO:0000313" key="4">
    <source>
        <dbReference type="Proteomes" id="UP001162131"/>
    </source>
</evidence>
<feature type="chain" id="PRO_5043751016" description="Thioredoxin domain-containing protein" evidence="1">
    <location>
        <begin position="17"/>
        <end position="387"/>
    </location>
</feature>
<reference evidence="3" key="1">
    <citation type="submission" date="2021-09" db="EMBL/GenBank/DDBJ databases">
        <authorList>
            <consortium name="AG Swart"/>
            <person name="Singh M."/>
            <person name="Singh A."/>
            <person name="Seah K."/>
            <person name="Emmerich C."/>
        </authorList>
    </citation>
    <scope>NUCLEOTIDE SEQUENCE</scope>
    <source>
        <strain evidence="3">ATCC30299</strain>
    </source>
</reference>
<dbReference type="PANTHER" id="PTHR45184:SF1">
    <property type="entry name" value="DNAJ PROTEIN ERDJ3A"/>
    <property type="match status" value="1"/>
</dbReference>
<dbReference type="PANTHER" id="PTHR45184">
    <property type="entry name" value="DNAJ PROTEIN ERDJ3A"/>
    <property type="match status" value="1"/>
</dbReference>
<protein>
    <recommendedName>
        <fullName evidence="2">Thioredoxin domain-containing protein</fullName>
    </recommendedName>
</protein>
<proteinExistence type="predicted"/>
<dbReference type="InterPro" id="IPR013766">
    <property type="entry name" value="Thioredoxin_domain"/>
</dbReference>
<dbReference type="InterPro" id="IPR036249">
    <property type="entry name" value="Thioredoxin-like_sf"/>
</dbReference>
<gene>
    <name evidence="3" type="ORF">BSTOLATCC_MIC12811</name>
</gene>
<dbReference type="InterPro" id="IPR052842">
    <property type="entry name" value="ER_Co-chaperone"/>
</dbReference>
<sequence length="387" mass="44138">MAYLHVFLTLLGFTQAALYNLSSSSVHILTTQNFDKQVTRRRDKWVSVVHYYKENDGRSELHAVEMNHFAEDWQGVFIIGSVDCDKYSELCEAHDIREFPSIKVYPPYPAPVSLYEGEVTSKSLSAYAAKYVPSNVIEISNENLQTFLDDKPAVPKVILFTEKAGNPTLFKALSVSFESKMFFGIARKDDDAAVKKFKIKDFPKIIIYKTVDQKHKEYSGEIKYRSIFEWLNVYSETFVHGGNEESSSTKSWIIEALPQMHKLSVDDICYKQESMCGIFFLESQPDEHIITMSRVLASKFSNKDRGISVKFMWLDLNTDKAYADKFEGVEKDKLVFLKYGKRSRFVLHQGELSEGGIEKTLTRIVGGDGKFTNIKGSLPELAPPKTK</sequence>
<feature type="signal peptide" evidence="1">
    <location>
        <begin position="1"/>
        <end position="16"/>
    </location>
</feature>
<dbReference type="CDD" id="cd02981">
    <property type="entry name" value="PDI_b_family"/>
    <property type="match status" value="1"/>
</dbReference>
<name>A0AAU9ILU8_9CILI</name>
<evidence type="ECO:0000259" key="2">
    <source>
        <dbReference type="Pfam" id="PF00085"/>
    </source>
</evidence>
<accession>A0AAU9ILU8</accession>
<evidence type="ECO:0000313" key="3">
    <source>
        <dbReference type="EMBL" id="CAG9315033.1"/>
    </source>
</evidence>
<keyword evidence="1" id="KW-0732">Signal</keyword>
<keyword evidence="4" id="KW-1185">Reference proteome</keyword>
<organism evidence="3 4">
    <name type="scientific">Blepharisma stoltei</name>
    <dbReference type="NCBI Taxonomy" id="1481888"/>
    <lineage>
        <taxon>Eukaryota</taxon>
        <taxon>Sar</taxon>
        <taxon>Alveolata</taxon>
        <taxon>Ciliophora</taxon>
        <taxon>Postciliodesmatophora</taxon>
        <taxon>Heterotrichea</taxon>
        <taxon>Heterotrichida</taxon>
        <taxon>Blepharismidae</taxon>
        <taxon>Blepharisma</taxon>
    </lineage>
</organism>
<dbReference type="Gene3D" id="3.40.30.10">
    <property type="entry name" value="Glutaredoxin"/>
    <property type="match status" value="2"/>
</dbReference>
<evidence type="ECO:0000256" key="1">
    <source>
        <dbReference type="SAM" id="SignalP"/>
    </source>
</evidence>
<feature type="domain" description="Thioredoxin" evidence="2">
    <location>
        <begin position="26"/>
        <end position="128"/>
    </location>
</feature>
<dbReference type="Proteomes" id="UP001162131">
    <property type="component" value="Unassembled WGS sequence"/>
</dbReference>
<dbReference type="EMBL" id="CAJZBQ010000013">
    <property type="protein sequence ID" value="CAG9315033.1"/>
    <property type="molecule type" value="Genomic_DNA"/>
</dbReference>
<comment type="caution">
    <text evidence="3">The sequence shown here is derived from an EMBL/GenBank/DDBJ whole genome shotgun (WGS) entry which is preliminary data.</text>
</comment>
<dbReference type="Pfam" id="PF00085">
    <property type="entry name" value="Thioredoxin"/>
    <property type="match status" value="1"/>
</dbReference>
<dbReference type="AlphaFoldDB" id="A0AAU9ILU8"/>
<dbReference type="SUPFAM" id="SSF52833">
    <property type="entry name" value="Thioredoxin-like"/>
    <property type="match status" value="2"/>
</dbReference>